<organism evidence="8 9">
    <name type="scientific">Aliiruegeria haliotis</name>
    <dbReference type="NCBI Taxonomy" id="1280846"/>
    <lineage>
        <taxon>Bacteria</taxon>
        <taxon>Pseudomonadati</taxon>
        <taxon>Pseudomonadota</taxon>
        <taxon>Alphaproteobacteria</taxon>
        <taxon>Rhodobacterales</taxon>
        <taxon>Roseobacteraceae</taxon>
        <taxon>Aliiruegeria</taxon>
    </lineage>
</organism>
<dbReference type="OrthoDB" id="21094at2"/>
<evidence type="ECO:0000256" key="7">
    <source>
        <dbReference type="RuleBase" id="RU362048"/>
    </source>
</evidence>
<keyword evidence="9" id="KW-1185">Reference proteome</keyword>
<dbReference type="AlphaFoldDB" id="A0A2T0RV81"/>
<evidence type="ECO:0000256" key="4">
    <source>
        <dbReference type="ARBA" id="ARBA00022692"/>
    </source>
</evidence>
<dbReference type="Pfam" id="PF01914">
    <property type="entry name" value="MarC"/>
    <property type="match status" value="1"/>
</dbReference>
<dbReference type="InterPro" id="IPR002771">
    <property type="entry name" value="Multi_antbiot-R_MarC"/>
</dbReference>
<keyword evidence="3" id="KW-1003">Cell membrane</keyword>
<evidence type="ECO:0000256" key="5">
    <source>
        <dbReference type="ARBA" id="ARBA00022989"/>
    </source>
</evidence>
<sequence length="211" mass="21983">MDPELAVKFFGALFAIMNPVTNLPIFLGVTDGASPSEQRAIAIRTAAYVSVFGIAVALMGTQLLNLFGISVDDFRVAGGLVLLLIGLNMLNGSESRSHHGTDGEKAAYPDAATVAFYPMTFPILVGPGTITTMILFAQQAQGLGDWITYFGVFGAIVGAIAIVFWFAGDLGKHLSGTAKAIMSRLMGMILAAISIDMIATGLKALLPGLAG</sequence>
<evidence type="ECO:0000256" key="3">
    <source>
        <dbReference type="ARBA" id="ARBA00022475"/>
    </source>
</evidence>
<dbReference type="RefSeq" id="WP_106203969.1">
    <property type="nucleotide sequence ID" value="NZ_PVTD01000002.1"/>
</dbReference>
<accession>A0A2T0RV81</accession>
<comment type="similarity">
    <text evidence="2 7">Belongs to the UPF0056 (MarC) family.</text>
</comment>
<dbReference type="Proteomes" id="UP000239480">
    <property type="component" value="Unassembled WGS sequence"/>
</dbReference>
<name>A0A2T0RV81_9RHOB</name>
<dbReference type="PANTHER" id="PTHR33508:SF1">
    <property type="entry name" value="UPF0056 MEMBRANE PROTEIN YHCE"/>
    <property type="match status" value="1"/>
</dbReference>
<evidence type="ECO:0000256" key="1">
    <source>
        <dbReference type="ARBA" id="ARBA00004651"/>
    </source>
</evidence>
<feature type="transmembrane region" description="Helical" evidence="7">
    <location>
        <begin position="6"/>
        <end position="29"/>
    </location>
</feature>
<protein>
    <recommendedName>
        <fullName evidence="7">UPF0056 membrane protein</fullName>
    </recommendedName>
</protein>
<dbReference type="NCBIfam" id="TIGR00427">
    <property type="entry name" value="NAAT family transporter"/>
    <property type="match status" value="1"/>
</dbReference>
<feature type="transmembrane region" description="Helical" evidence="7">
    <location>
        <begin position="41"/>
        <end position="64"/>
    </location>
</feature>
<reference evidence="8 9" key="1">
    <citation type="submission" date="2018-03" db="EMBL/GenBank/DDBJ databases">
        <title>Genomic Encyclopedia of Archaeal and Bacterial Type Strains, Phase II (KMG-II): from individual species to whole genera.</title>
        <authorList>
            <person name="Goeker M."/>
        </authorList>
    </citation>
    <scope>NUCLEOTIDE SEQUENCE [LARGE SCALE GENOMIC DNA]</scope>
    <source>
        <strain evidence="8 9">DSM 29328</strain>
    </source>
</reference>
<evidence type="ECO:0000313" key="8">
    <source>
        <dbReference type="EMBL" id="PRY25032.1"/>
    </source>
</evidence>
<proteinExistence type="inferred from homology"/>
<feature type="transmembrane region" description="Helical" evidence="7">
    <location>
        <begin position="114"/>
        <end position="140"/>
    </location>
</feature>
<evidence type="ECO:0000256" key="6">
    <source>
        <dbReference type="ARBA" id="ARBA00023136"/>
    </source>
</evidence>
<keyword evidence="4 7" id="KW-0812">Transmembrane</keyword>
<feature type="transmembrane region" description="Helical" evidence="7">
    <location>
        <begin position="188"/>
        <end position="206"/>
    </location>
</feature>
<keyword evidence="6 7" id="KW-0472">Membrane</keyword>
<gene>
    <name evidence="8" type="ORF">CLV78_102209</name>
</gene>
<feature type="transmembrane region" description="Helical" evidence="7">
    <location>
        <begin position="76"/>
        <end position="93"/>
    </location>
</feature>
<dbReference type="GO" id="GO:0005886">
    <property type="term" value="C:plasma membrane"/>
    <property type="evidence" value="ECO:0007669"/>
    <property type="project" value="UniProtKB-SubCell"/>
</dbReference>
<evidence type="ECO:0000256" key="2">
    <source>
        <dbReference type="ARBA" id="ARBA00009784"/>
    </source>
</evidence>
<dbReference type="PANTHER" id="PTHR33508">
    <property type="entry name" value="UPF0056 MEMBRANE PROTEIN YHCE"/>
    <property type="match status" value="1"/>
</dbReference>
<dbReference type="EMBL" id="PVTD01000002">
    <property type="protein sequence ID" value="PRY25032.1"/>
    <property type="molecule type" value="Genomic_DNA"/>
</dbReference>
<evidence type="ECO:0000313" key="9">
    <source>
        <dbReference type="Proteomes" id="UP000239480"/>
    </source>
</evidence>
<comment type="subcellular location">
    <subcellularLocation>
        <location evidence="1 7">Cell membrane</location>
        <topology evidence="1 7">Multi-pass membrane protein</topology>
    </subcellularLocation>
</comment>
<comment type="caution">
    <text evidence="8">The sequence shown here is derived from an EMBL/GenBank/DDBJ whole genome shotgun (WGS) entry which is preliminary data.</text>
</comment>
<keyword evidence="5 7" id="KW-1133">Transmembrane helix</keyword>
<feature type="transmembrane region" description="Helical" evidence="7">
    <location>
        <begin position="146"/>
        <end position="167"/>
    </location>
</feature>